<dbReference type="PRINTS" id="PR00455">
    <property type="entry name" value="HTHTETR"/>
</dbReference>
<evidence type="ECO:0000256" key="3">
    <source>
        <dbReference type="ARBA" id="ARBA00023125"/>
    </source>
</evidence>
<protein>
    <submittedName>
        <fullName evidence="7">TetR/AcrR family transcriptional regulator</fullName>
    </submittedName>
</protein>
<dbReference type="GO" id="GO:0003700">
    <property type="term" value="F:DNA-binding transcription factor activity"/>
    <property type="evidence" value="ECO:0007669"/>
    <property type="project" value="TreeGrafter"/>
</dbReference>
<evidence type="ECO:0000259" key="6">
    <source>
        <dbReference type="PROSITE" id="PS50977"/>
    </source>
</evidence>
<organism evidence="7 8">
    <name type="scientific">Aquabacterium soli</name>
    <dbReference type="NCBI Taxonomy" id="2493092"/>
    <lineage>
        <taxon>Bacteria</taxon>
        <taxon>Pseudomonadati</taxon>
        <taxon>Pseudomonadota</taxon>
        <taxon>Betaproteobacteria</taxon>
        <taxon>Burkholderiales</taxon>
        <taxon>Aquabacterium</taxon>
    </lineage>
</organism>
<dbReference type="InterPro" id="IPR023772">
    <property type="entry name" value="DNA-bd_HTH_TetR-type_CS"/>
</dbReference>
<dbReference type="PANTHER" id="PTHR30055:SF234">
    <property type="entry name" value="HTH-TYPE TRANSCRIPTIONAL REGULATOR BETI"/>
    <property type="match status" value="1"/>
</dbReference>
<gene>
    <name evidence="7" type="ORF">EIP75_11050</name>
</gene>
<dbReference type="PROSITE" id="PS01081">
    <property type="entry name" value="HTH_TETR_1"/>
    <property type="match status" value="1"/>
</dbReference>
<evidence type="ECO:0000313" key="7">
    <source>
        <dbReference type="EMBL" id="RRS04415.1"/>
    </source>
</evidence>
<dbReference type="Pfam" id="PF00440">
    <property type="entry name" value="TetR_N"/>
    <property type="match status" value="1"/>
</dbReference>
<keyword evidence="2" id="KW-0805">Transcription regulation</keyword>
<evidence type="ECO:0000256" key="1">
    <source>
        <dbReference type="ARBA" id="ARBA00022491"/>
    </source>
</evidence>
<dbReference type="CDD" id="cd00093">
    <property type="entry name" value="HTH_XRE"/>
    <property type="match status" value="1"/>
</dbReference>
<name>A0A426VC27_9BURK</name>
<keyword evidence="3 5" id="KW-0238">DNA-binding</keyword>
<comment type="caution">
    <text evidence="7">The sequence shown here is derived from an EMBL/GenBank/DDBJ whole genome shotgun (WGS) entry which is preliminary data.</text>
</comment>
<dbReference type="InterPro" id="IPR001387">
    <property type="entry name" value="Cro/C1-type_HTH"/>
</dbReference>
<feature type="DNA-binding region" description="H-T-H motif" evidence="5">
    <location>
        <begin position="70"/>
        <end position="89"/>
    </location>
</feature>
<keyword evidence="4" id="KW-0804">Transcription</keyword>
<accession>A0A426VC27</accession>
<keyword evidence="1" id="KW-0678">Repressor</keyword>
<dbReference type="InterPro" id="IPR009057">
    <property type="entry name" value="Homeodomain-like_sf"/>
</dbReference>
<dbReference type="GO" id="GO:0000976">
    <property type="term" value="F:transcription cis-regulatory region binding"/>
    <property type="evidence" value="ECO:0007669"/>
    <property type="project" value="TreeGrafter"/>
</dbReference>
<evidence type="ECO:0000313" key="8">
    <source>
        <dbReference type="Proteomes" id="UP000269265"/>
    </source>
</evidence>
<evidence type="ECO:0000256" key="2">
    <source>
        <dbReference type="ARBA" id="ARBA00023015"/>
    </source>
</evidence>
<dbReference type="PANTHER" id="PTHR30055">
    <property type="entry name" value="HTH-TYPE TRANSCRIPTIONAL REGULATOR RUTR"/>
    <property type="match status" value="1"/>
</dbReference>
<dbReference type="InterPro" id="IPR001647">
    <property type="entry name" value="HTH_TetR"/>
</dbReference>
<proteinExistence type="predicted"/>
<dbReference type="PROSITE" id="PS50977">
    <property type="entry name" value="HTH_TETR_2"/>
    <property type="match status" value="1"/>
</dbReference>
<sequence length="236" mass="26976">MRGLARSAWGVSLSVISPFTMMQTNVRIQFANRRAPPMRKPPQQQRSQFLVKNLIEATARVFDRRGLHLTTRDVAEEAGVSVGSLYQYFKNKDELLAALVSQMSTDVALVVTRNLPQRLALDYPTFYKTCLTEIVALVSENLGYRAVARHWHELRTAQAVQAAEQQLMEVARQYMLHHHDEYRPRDLQVSVFIAYNSTVYTVMQYLSLPHPPFGIDRLVEELTEMMSAYMARSGAP</sequence>
<keyword evidence="8" id="KW-1185">Reference proteome</keyword>
<evidence type="ECO:0000256" key="5">
    <source>
        <dbReference type="PROSITE-ProRule" id="PRU00335"/>
    </source>
</evidence>
<dbReference type="SUPFAM" id="SSF46689">
    <property type="entry name" value="Homeodomain-like"/>
    <property type="match status" value="1"/>
</dbReference>
<dbReference type="EMBL" id="RSED01000007">
    <property type="protein sequence ID" value="RRS04415.1"/>
    <property type="molecule type" value="Genomic_DNA"/>
</dbReference>
<reference evidence="7 8" key="1">
    <citation type="submission" date="2018-12" db="EMBL/GenBank/DDBJ databases">
        <title>The whole draft genome of Aquabacterium sp. SJQ9.</title>
        <authorList>
            <person name="Sun L."/>
            <person name="Gao X."/>
            <person name="Chen W."/>
            <person name="Huang K."/>
        </authorList>
    </citation>
    <scope>NUCLEOTIDE SEQUENCE [LARGE SCALE GENOMIC DNA]</scope>
    <source>
        <strain evidence="7 8">SJQ9</strain>
    </source>
</reference>
<evidence type="ECO:0000256" key="4">
    <source>
        <dbReference type="ARBA" id="ARBA00023163"/>
    </source>
</evidence>
<dbReference type="Proteomes" id="UP000269265">
    <property type="component" value="Unassembled WGS sequence"/>
</dbReference>
<dbReference type="InterPro" id="IPR050109">
    <property type="entry name" value="HTH-type_TetR-like_transc_reg"/>
</dbReference>
<dbReference type="AlphaFoldDB" id="A0A426VC27"/>
<feature type="domain" description="HTH tetR-type" evidence="6">
    <location>
        <begin position="48"/>
        <end position="107"/>
    </location>
</feature>
<dbReference type="Gene3D" id="1.10.357.10">
    <property type="entry name" value="Tetracycline Repressor, domain 2"/>
    <property type="match status" value="1"/>
</dbReference>